<protein>
    <submittedName>
        <fullName evidence="1">Uncharacterized protein</fullName>
    </submittedName>
</protein>
<evidence type="ECO:0000313" key="1">
    <source>
        <dbReference type="EMBL" id="NOV46293.1"/>
    </source>
</evidence>
<name>A0A6M2DIY1_XENCH</name>
<dbReference type="AlphaFoldDB" id="A0A6M2DIY1"/>
<reference evidence="1" key="1">
    <citation type="submission" date="2020-03" db="EMBL/GenBank/DDBJ databases">
        <title>Transcriptomic Profiling of the Digestive Tract of the Rat Flea, Xenopsylla cheopis, Following Blood Feeding and Infection with Yersinia pestis.</title>
        <authorList>
            <person name="Bland D.M."/>
            <person name="Martens C.A."/>
            <person name="Virtaneva K."/>
            <person name="Kanakabandi K."/>
            <person name="Long D."/>
            <person name="Rosenke R."/>
            <person name="Saturday G.A."/>
            <person name="Hoyt F.H."/>
            <person name="Bruno D.P."/>
            <person name="Ribeiro J.M.C."/>
            <person name="Hinnebusch J."/>
        </authorList>
    </citation>
    <scope>NUCLEOTIDE SEQUENCE</scope>
</reference>
<sequence>MVYSLNIRLYVIRNSSTSVTALDDFTAHLVNEKTQKWIRTARQQSITVDPINIQNENSNSLQVNLDTEVDIENLNPTHIDNLLLKALDLKNYVVLNSVLDHCIKYKRLPTMNTFLEVISSCSQMSLLQEVMKLHDLICENDPYEYEVNAKLKHFEAEVLWKQGNIDEAVKHFIDLYAAFPNLRTKILQMCLHMIFELVSKGNNANLVMMTKFAKTFSNNYKEIQPLCLIWELTFLSTWFSDQIWSKEILEQNPEILDKIKLRFLPIAVYSLQKHDVDTTQRILEVMLAHQLKQPYVALLHILFDYKCAQRDLRGCTEIMNTAIAQGIPMQTSHQVKFLHLLLGKKIPETTPVKKILVPRYTLKF</sequence>
<dbReference type="EMBL" id="GIIL01002567">
    <property type="protein sequence ID" value="NOV46293.1"/>
    <property type="molecule type" value="Transcribed_RNA"/>
</dbReference>
<accession>A0A6M2DIY1</accession>
<organism evidence="1">
    <name type="scientific">Xenopsylla cheopis</name>
    <name type="common">Oriental rat flea</name>
    <name type="synonym">Pulex cheopis</name>
    <dbReference type="NCBI Taxonomy" id="163159"/>
    <lineage>
        <taxon>Eukaryota</taxon>
        <taxon>Metazoa</taxon>
        <taxon>Ecdysozoa</taxon>
        <taxon>Arthropoda</taxon>
        <taxon>Hexapoda</taxon>
        <taxon>Insecta</taxon>
        <taxon>Pterygota</taxon>
        <taxon>Neoptera</taxon>
        <taxon>Endopterygota</taxon>
        <taxon>Siphonaptera</taxon>
        <taxon>Pulicidae</taxon>
        <taxon>Xenopsyllinae</taxon>
        <taxon>Xenopsylla</taxon>
    </lineage>
</organism>
<proteinExistence type="predicted"/>